<dbReference type="InterPro" id="IPR036291">
    <property type="entry name" value="NAD(P)-bd_dom_sf"/>
</dbReference>
<dbReference type="AlphaFoldDB" id="A0A6A6SXB9"/>
<dbReference type="GO" id="GO:0006666">
    <property type="term" value="P:3-keto-sphinganine metabolic process"/>
    <property type="evidence" value="ECO:0007669"/>
    <property type="project" value="TreeGrafter"/>
</dbReference>
<protein>
    <submittedName>
        <fullName evidence="1">Putative short chain dehydrogenase/ reductase</fullName>
    </submittedName>
</protein>
<name>A0A6A6SXB9_9PLEO</name>
<dbReference type="PANTHER" id="PTHR43550">
    <property type="entry name" value="3-KETODIHYDROSPHINGOSINE REDUCTASE"/>
    <property type="match status" value="1"/>
</dbReference>
<dbReference type="EMBL" id="MU004434">
    <property type="protein sequence ID" value="KAF2651118.1"/>
    <property type="molecule type" value="Genomic_DNA"/>
</dbReference>
<dbReference type="OrthoDB" id="10267115at2759"/>
<sequence length="358" mass="39438">MVNLVSGTQTSTLDLKMRDTDMQGKLVFIVGGSAGLGLEIGKVLVRQGASITIFARDAQKLADAKKEIQGARVGEDQGVEVVVGDMSCADTVHTLLSAQPTLPDTLYCVAGGASTELGFIVDLDPEAFERSMRKNYYSSLWPARWVLKEWVEDDKRKREMGMGMWKDGMEEEGGKGKEGKERKIVLVNSTASLVPAPGYGSYTASKLAQRGLAETLRLECTRYTTPLSTYTTQCIFAHNFISPTFLHEQTLKPALTKRLEGSTASTLNQLEKQFPYAAQIAPELVKAVARGDFAVVDGRFESQLCLAVGRGASPMRGWGVWDSALEMLGWLVWPWVRWAWRRECEGDAWRVGEDGKGK</sequence>
<dbReference type="PANTHER" id="PTHR43550:SF3">
    <property type="entry name" value="3-KETODIHYDROSPHINGOSINE REDUCTASE"/>
    <property type="match status" value="1"/>
</dbReference>
<evidence type="ECO:0000313" key="1">
    <source>
        <dbReference type="EMBL" id="KAF2651118.1"/>
    </source>
</evidence>
<dbReference type="Proteomes" id="UP000799324">
    <property type="component" value="Unassembled WGS sequence"/>
</dbReference>
<dbReference type="GO" id="GO:0005789">
    <property type="term" value="C:endoplasmic reticulum membrane"/>
    <property type="evidence" value="ECO:0007669"/>
    <property type="project" value="TreeGrafter"/>
</dbReference>
<dbReference type="Gene3D" id="3.40.50.720">
    <property type="entry name" value="NAD(P)-binding Rossmann-like Domain"/>
    <property type="match status" value="1"/>
</dbReference>
<reference evidence="1" key="1">
    <citation type="journal article" date="2020" name="Stud. Mycol.">
        <title>101 Dothideomycetes genomes: a test case for predicting lifestyles and emergence of pathogens.</title>
        <authorList>
            <person name="Haridas S."/>
            <person name="Albert R."/>
            <person name="Binder M."/>
            <person name="Bloem J."/>
            <person name="Labutti K."/>
            <person name="Salamov A."/>
            <person name="Andreopoulos B."/>
            <person name="Baker S."/>
            <person name="Barry K."/>
            <person name="Bills G."/>
            <person name="Bluhm B."/>
            <person name="Cannon C."/>
            <person name="Castanera R."/>
            <person name="Culley D."/>
            <person name="Daum C."/>
            <person name="Ezra D."/>
            <person name="Gonzalez J."/>
            <person name="Henrissat B."/>
            <person name="Kuo A."/>
            <person name="Liang C."/>
            <person name="Lipzen A."/>
            <person name="Lutzoni F."/>
            <person name="Magnuson J."/>
            <person name="Mondo S."/>
            <person name="Nolan M."/>
            <person name="Ohm R."/>
            <person name="Pangilinan J."/>
            <person name="Park H.-J."/>
            <person name="Ramirez L."/>
            <person name="Alfaro M."/>
            <person name="Sun H."/>
            <person name="Tritt A."/>
            <person name="Yoshinaga Y."/>
            <person name="Zwiers L.-H."/>
            <person name="Turgeon B."/>
            <person name="Goodwin S."/>
            <person name="Spatafora J."/>
            <person name="Crous P."/>
            <person name="Grigoriev I."/>
        </authorList>
    </citation>
    <scope>NUCLEOTIDE SEQUENCE</scope>
    <source>
        <strain evidence="1">CBS 122681</strain>
    </source>
</reference>
<accession>A0A6A6SXB9</accession>
<organism evidence="1 2">
    <name type="scientific">Lophiostoma macrostomum CBS 122681</name>
    <dbReference type="NCBI Taxonomy" id="1314788"/>
    <lineage>
        <taxon>Eukaryota</taxon>
        <taxon>Fungi</taxon>
        <taxon>Dikarya</taxon>
        <taxon>Ascomycota</taxon>
        <taxon>Pezizomycotina</taxon>
        <taxon>Dothideomycetes</taxon>
        <taxon>Pleosporomycetidae</taxon>
        <taxon>Pleosporales</taxon>
        <taxon>Lophiostomataceae</taxon>
        <taxon>Lophiostoma</taxon>
    </lineage>
</organism>
<gene>
    <name evidence="1" type="ORF">K491DRAFT_720132</name>
</gene>
<evidence type="ECO:0000313" key="2">
    <source>
        <dbReference type="Proteomes" id="UP000799324"/>
    </source>
</evidence>
<keyword evidence="2" id="KW-1185">Reference proteome</keyword>
<dbReference type="GO" id="GO:0030148">
    <property type="term" value="P:sphingolipid biosynthetic process"/>
    <property type="evidence" value="ECO:0007669"/>
    <property type="project" value="TreeGrafter"/>
</dbReference>
<dbReference type="SUPFAM" id="SSF51735">
    <property type="entry name" value="NAD(P)-binding Rossmann-fold domains"/>
    <property type="match status" value="1"/>
</dbReference>
<dbReference type="Pfam" id="PF00106">
    <property type="entry name" value="adh_short"/>
    <property type="match status" value="2"/>
</dbReference>
<dbReference type="GO" id="GO:0047560">
    <property type="term" value="F:3-dehydrosphinganine reductase activity"/>
    <property type="evidence" value="ECO:0007669"/>
    <property type="project" value="TreeGrafter"/>
</dbReference>
<proteinExistence type="predicted"/>
<dbReference type="InterPro" id="IPR002347">
    <property type="entry name" value="SDR_fam"/>
</dbReference>